<feature type="transmembrane region" description="Helical" evidence="1">
    <location>
        <begin position="99"/>
        <end position="115"/>
    </location>
</feature>
<protein>
    <submittedName>
        <fullName evidence="2">Uncharacterized protein</fullName>
    </submittedName>
</protein>
<keyword evidence="3" id="KW-1185">Reference proteome</keyword>
<gene>
    <name evidence="2" type="ORF">N803_13480</name>
</gene>
<accession>A0A0A0JP71</accession>
<name>A0A0A0JP71_9MICO</name>
<dbReference type="AlphaFoldDB" id="A0A0A0JP71"/>
<dbReference type="Pfam" id="PF22765">
    <property type="entry name" value="DUF7010"/>
    <property type="match status" value="1"/>
</dbReference>
<sequence length="182" mass="18948">MASAAPIGSRMGALVFGIMGTIWWLAASNGLNGGAMFAFLVAGIVAGITTTVITARGTRNDGPMNAPQVTRTYNLVNLTQLVAIVVTVWACVRAGRQELIAPIVAAIVGVHFLPFRRLFQWSGYGVVGGLFVLVALVGLAVALTTGEVQMSLLVTGVGAALVLWGSAWALRQAQSTRPSLRA</sequence>
<feature type="transmembrane region" description="Helical" evidence="1">
    <location>
        <begin position="6"/>
        <end position="25"/>
    </location>
</feature>
<feature type="transmembrane region" description="Helical" evidence="1">
    <location>
        <begin position="37"/>
        <end position="55"/>
    </location>
</feature>
<evidence type="ECO:0000256" key="1">
    <source>
        <dbReference type="SAM" id="Phobius"/>
    </source>
</evidence>
<dbReference type="InterPro" id="IPR053824">
    <property type="entry name" value="DUF7010"/>
</dbReference>
<feature type="transmembrane region" description="Helical" evidence="1">
    <location>
        <begin position="75"/>
        <end position="92"/>
    </location>
</feature>
<evidence type="ECO:0000313" key="3">
    <source>
        <dbReference type="Proteomes" id="UP000030011"/>
    </source>
</evidence>
<organism evidence="2 3">
    <name type="scientific">Knoellia subterranea KCTC 19937</name>
    <dbReference type="NCBI Taxonomy" id="1385521"/>
    <lineage>
        <taxon>Bacteria</taxon>
        <taxon>Bacillati</taxon>
        <taxon>Actinomycetota</taxon>
        <taxon>Actinomycetes</taxon>
        <taxon>Micrococcales</taxon>
        <taxon>Intrasporangiaceae</taxon>
        <taxon>Knoellia</taxon>
    </lineage>
</organism>
<dbReference type="OrthoDB" id="3697173at2"/>
<dbReference type="Proteomes" id="UP000030011">
    <property type="component" value="Unassembled WGS sequence"/>
</dbReference>
<comment type="caution">
    <text evidence="2">The sequence shown here is derived from an EMBL/GenBank/DDBJ whole genome shotgun (WGS) entry which is preliminary data.</text>
</comment>
<dbReference type="RefSeq" id="WP_052112130.1">
    <property type="nucleotide sequence ID" value="NZ_AVPK01000005.1"/>
</dbReference>
<dbReference type="EMBL" id="AVPK01000005">
    <property type="protein sequence ID" value="KGN37411.1"/>
    <property type="molecule type" value="Genomic_DNA"/>
</dbReference>
<reference evidence="2 3" key="1">
    <citation type="submission" date="2013-08" db="EMBL/GenBank/DDBJ databases">
        <title>The genome sequence of Knoellia subterranea.</title>
        <authorList>
            <person name="Zhu W."/>
            <person name="Wang G."/>
        </authorList>
    </citation>
    <scope>NUCLEOTIDE SEQUENCE [LARGE SCALE GENOMIC DNA]</scope>
    <source>
        <strain evidence="2 3">KCTC 19937</strain>
    </source>
</reference>
<feature type="transmembrane region" description="Helical" evidence="1">
    <location>
        <begin position="121"/>
        <end position="143"/>
    </location>
</feature>
<keyword evidence="1" id="KW-0812">Transmembrane</keyword>
<feature type="transmembrane region" description="Helical" evidence="1">
    <location>
        <begin position="150"/>
        <end position="170"/>
    </location>
</feature>
<evidence type="ECO:0000313" key="2">
    <source>
        <dbReference type="EMBL" id="KGN37411.1"/>
    </source>
</evidence>
<keyword evidence="1" id="KW-0472">Membrane</keyword>
<proteinExistence type="predicted"/>
<keyword evidence="1" id="KW-1133">Transmembrane helix</keyword>
<dbReference type="eggNOG" id="ENOG5033BUG">
    <property type="taxonomic scope" value="Bacteria"/>
</dbReference>